<dbReference type="Gene3D" id="3.60.130.10">
    <property type="entry name" value="Clavaminate synthase-like"/>
    <property type="match status" value="1"/>
</dbReference>
<dbReference type="SUPFAM" id="SSF51197">
    <property type="entry name" value="Clavaminate synthase-like"/>
    <property type="match status" value="1"/>
</dbReference>
<evidence type="ECO:0000313" key="8">
    <source>
        <dbReference type="EMBL" id="OKL61003.1"/>
    </source>
</evidence>
<evidence type="ECO:0000256" key="1">
    <source>
        <dbReference type="ARBA" id="ARBA00001954"/>
    </source>
</evidence>
<dbReference type="InterPro" id="IPR051178">
    <property type="entry name" value="TfdA_dioxygenase"/>
</dbReference>
<evidence type="ECO:0000256" key="4">
    <source>
        <dbReference type="ARBA" id="ARBA00022964"/>
    </source>
</evidence>
<organism evidence="8 9">
    <name type="scientific">Talaromyces atroroseus</name>
    <dbReference type="NCBI Taxonomy" id="1441469"/>
    <lineage>
        <taxon>Eukaryota</taxon>
        <taxon>Fungi</taxon>
        <taxon>Dikarya</taxon>
        <taxon>Ascomycota</taxon>
        <taxon>Pezizomycotina</taxon>
        <taxon>Eurotiomycetes</taxon>
        <taxon>Eurotiomycetidae</taxon>
        <taxon>Eurotiales</taxon>
        <taxon>Trichocomaceae</taxon>
        <taxon>Talaromyces</taxon>
        <taxon>Talaromyces sect. Trachyspermi</taxon>
    </lineage>
</organism>
<comment type="cofactor">
    <cofactor evidence="1">
        <name>Fe(2+)</name>
        <dbReference type="ChEBI" id="CHEBI:29033"/>
    </cofactor>
</comment>
<evidence type="ECO:0000313" key="9">
    <source>
        <dbReference type="Proteomes" id="UP000214365"/>
    </source>
</evidence>
<sequence length="380" mass="41998">MAIEITPIAKPPGSTVKMGATITGVDLNNLDDESFEIIRNAIYTHQVVIVKGQGAMKPISQFDFVQRLDPDASPTHGFLTDDVKDDTVGVLGSKFNVVPDSKGVTLVARGYIDDDGHGTKDITLGNKRYDLHVEPLPEEELEKGHTRFHSFHFDGVIYGAYPSRVTTLRCVRAPRGPDITINWDDGSGQSVTSKPGLTAFIDSAQLYELLTPEEKTLADNSTWAPAPQPYVWTGTRKLRNSGLGMAPGGTTVPLQELPSWVPEKVYRFPMVWVNPVTGVKCFQIMPDVVHKLYLKTDARAPERVVEDGQEIHSWLNNILDRICKPESIIIPEYNEGDVVMFNNWGVLHSSIDFPPSYGTRIMHQCHISSSTLPVGPTAVH</sequence>
<evidence type="ECO:0000256" key="2">
    <source>
        <dbReference type="ARBA" id="ARBA00005896"/>
    </source>
</evidence>
<keyword evidence="5" id="KW-0560">Oxidoreductase</keyword>
<keyword evidence="4" id="KW-0223">Dioxygenase</keyword>
<reference evidence="8 9" key="1">
    <citation type="submission" date="2015-06" db="EMBL/GenBank/DDBJ databases">
        <title>Talaromyces atroroseus IBT 11181 draft genome.</title>
        <authorList>
            <person name="Rasmussen K.B."/>
            <person name="Rasmussen S."/>
            <person name="Petersen B."/>
            <person name="Sicheritz-Ponten T."/>
            <person name="Mortensen U.H."/>
            <person name="Thrane U."/>
        </authorList>
    </citation>
    <scope>NUCLEOTIDE SEQUENCE [LARGE SCALE GENOMIC DNA]</scope>
    <source>
        <strain evidence="8 9">IBT 11181</strain>
    </source>
</reference>
<proteinExistence type="inferred from homology"/>
<comment type="similarity">
    <text evidence="2">Belongs to the TfdA dioxygenase family.</text>
</comment>
<dbReference type="EMBL" id="LFMY01000004">
    <property type="protein sequence ID" value="OKL61003.1"/>
    <property type="molecule type" value="Genomic_DNA"/>
</dbReference>
<dbReference type="Pfam" id="PF02668">
    <property type="entry name" value="TauD"/>
    <property type="match status" value="1"/>
</dbReference>
<dbReference type="PANTHER" id="PTHR43779">
    <property type="entry name" value="DIOXYGENASE RV0097-RELATED"/>
    <property type="match status" value="1"/>
</dbReference>
<gene>
    <name evidence="8" type="ORF">UA08_03675</name>
</gene>
<comment type="caution">
    <text evidence="8">The sequence shown here is derived from an EMBL/GenBank/DDBJ whole genome shotgun (WGS) entry which is preliminary data.</text>
</comment>
<dbReference type="PANTHER" id="PTHR43779:SF2">
    <property type="entry name" value="ALPHA-KETOGLUTARATE-DEPENDENT XANTHINE DIOXYGENASE XAN1"/>
    <property type="match status" value="1"/>
</dbReference>
<dbReference type="STRING" id="1441469.A0A225ANH0"/>
<accession>A0A225ANH0</accession>
<dbReference type="Proteomes" id="UP000214365">
    <property type="component" value="Unassembled WGS sequence"/>
</dbReference>
<evidence type="ECO:0000259" key="7">
    <source>
        <dbReference type="Pfam" id="PF02668"/>
    </source>
</evidence>
<name>A0A225ANH0_TALAT</name>
<dbReference type="InterPro" id="IPR042098">
    <property type="entry name" value="TauD-like_sf"/>
</dbReference>
<dbReference type="GeneID" id="31003430"/>
<dbReference type="GO" id="GO:0046872">
    <property type="term" value="F:metal ion binding"/>
    <property type="evidence" value="ECO:0007669"/>
    <property type="project" value="UniProtKB-KW"/>
</dbReference>
<evidence type="ECO:0000256" key="6">
    <source>
        <dbReference type="ARBA" id="ARBA00023004"/>
    </source>
</evidence>
<feature type="domain" description="TauD/TfdA-like" evidence="7">
    <location>
        <begin position="17"/>
        <end position="365"/>
    </location>
</feature>
<keyword evidence="3" id="KW-0479">Metal-binding</keyword>
<dbReference type="AlphaFoldDB" id="A0A225ANH0"/>
<evidence type="ECO:0000256" key="5">
    <source>
        <dbReference type="ARBA" id="ARBA00023002"/>
    </source>
</evidence>
<evidence type="ECO:0000256" key="3">
    <source>
        <dbReference type="ARBA" id="ARBA00022723"/>
    </source>
</evidence>
<dbReference type="InterPro" id="IPR003819">
    <property type="entry name" value="TauD/TfdA-like"/>
</dbReference>
<keyword evidence="6" id="KW-0408">Iron</keyword>
<dbReference type="GO" id="GO:0051213">
    <property type="term" value="F:dioxygenase activity"/>
    <property type="evidence" value="ECO:0007669"/>
    <property type="project" value="UniProtKB-KW"/>
</dbReference>
<protein>
    <recommendedName>
        <fullName evidence="7">TauD/TfdA-like domain-containing protein</fullName>
    </recommendedName>
</protein>
<dbReference type="RefSeq" id="XP_020121124.1">
    <property type="nucleotide sequence ID" value="XM_020266002.1"/>
</dbReference>
<keyword evidence="9" id="KW-1185">Reference proteome</keyword>
<dbReference type="OrthoDB" id="93019at2759"/>